<gene>
    <name evidence="2" type="ORF">AQUSIP_03770</name>
</gene>
<organism evidence="2 3">
    <name type="scientific">Aquicella siphonis</name>
    <dbReference type="NCBI Taxonomy" id="254247"/>
    <lineage>
        <taxon>Bacteria</taxon>
        <taxon>Pseudomonadati</taxon>
        <taxon>Pseudomonadota</taxon>
        <taxon>Gammaproteobacteria</taxon>
        <taxon>Legionellales</taxon>
        <taxon>Coxiellaceae</taxon>
        <taxon>Aquicella</taxon>
    </lineage>
</organism>
<protein>
    <recommendedName>
        <fullName evidence="4">Type IV secretion system protein DotC</fullName>
    </recommendedName>
</protein>
<keyword evidence="3" id="KW-1185">Reference proteome</keyword>
<proteinExistence type="predicted"/>
<dbReference type="Pfam" id="PF16932">
    <property type="entry name" value="T4SS_TraI"/>
    <property type="match status" value="1"/>
</dbReference>
<dbReference type="InterPro" id="IPR031618">
    <property type="entry name" value="T4SS_TraI"/>
</dbReference>
<sequence length="274" mass="31086">MNRKCVLLSIFILIMLAGCAQSQQNLDNVDTANLSQLEKVRVDPLNPSASKTQLSSLRIKSLQDSAMSIGAQGGLAWASDQINSRMNQDRKYLDTIFNFNAMVLSHGVIPPVLEVGDNSLNLDDPNTIRVADRTYKIVKQARFATTPPNWREYLWLTFSKPQLPDKSLLPRNSYEQKIWKEGVRMGWEKGIAQSYSIFQQNLARLKRDYSGMVLYRKLLQEKMISPPFVARTELGVTGNGSDMRINDQVLRIVELPKLQTNSRGWKAIVVKNNE</sequence>
<dbReference type="EMBL" id="LR699119">
    <property type="protein sequence ID" value="VVC75101.1"/>
    <property type="molecule type" value="Genomic_DNA"/>
</dbReference>
<reference evidence="2 3" key="1">
    <citation type="submission" date="2019-08" db="EMBL/GenBank/DDBJ databases">
        <authorList>
            <person name="Guy L."/>
        </authorList>
    </citation>
    <scope>NUCLEOTIDE SEQUENCE [LARGE SCALE GENOMIC DNA]</scope>
    <source>
        <strain evidence="2 3">SGT-108</strain>
    </source>
</reference>
<feature type="chain" id="PRO_5022724776" description="Type IV secretion system protein DotC" evidence="1">
    <location>
        <begin position="23"/>
        <end position="274"/>
    </location>
</feature>
<dbReference type="AlphaFoldDB" id="A0A5E4PFH1"/>
<evidence type="ECO:0000313" key="2">
    <source>
        <dbReference type="EMBL" id="VVC75101.1"/>
    </source>
</evidence>
<dbReference type="PROSITE" id="PS51257">
    <property type="entry name" value="PROKAR_LIPOPROTEIN"/>
    <property type="match status" value="1"/>
</dbReference>
<evidence type="ECO:0008006" key="4">
    <source>
        <dbReference type="Google" id="ProtNLM"/>
    </source>
</evidence>
<dbReference type="RefSeq" id="WP_148338098.1">
    <property type="nucleotide sequence ID" value="NZ_LR699119.1"/>
</dbReference>
<dbReference type="KEGG" id="asip:AQUSIP_03770"/>
<dbReference type="OrthoDB" id="7992122at2"/>
<evidence type="ECO:0000256" key="1">
    <source>
        <dbReference type="SAM" id="SignalP"/>
    </source>
</evidence>
<feature type="signal peptide" evidence="1">
    <location>
        <begin position="1"/>
        <end position="22"/>
    </location>
</feature>
<name>A0A5E4PFH1_9COXI</name>
<accession>A0A5E4PFH1</accession>
<dbReference type="Proteomes" id="UP000324194">
    <property type="component" value="Chromosome 1"/>
</dbReference>
<evidence type="ECO:0000313" key="3">
    <source>
        <dbReference type="Proteomes" id="UP000324194"/>
    </source>
</evidence>
<keyword evidence="1" id="KW-0732">Signal</keyword>